<evidence type="ECO:0000256" key="4">
    <source>
        <dbReference type="ARBA" id="ARBA00023136"/>
    </source>
</evidence>
<dbReference type="PANTHER" id="PTHR12859">
    <property type="entry name" value="PRA1 PROTEIN"/>
    <property type="match status" value="1"/>
</dbReference>
<dbReference type="AlphaFoldDB" id="A0A817PUQ2"/>
<reference evidence="6" key="1">
    <citation type="submission" date="2021-02" db="EMBL/GenBank/DDBJ databases">
        <authorList>
            <person name="Nowell W R."/>
        </authorList>
    </citation>
    <scope>NUCLEOTIDE SEQUENCE</scope>
</reference>
<evidence type="ECO:0000313" key="6">
    <source>
        <dbReference type="EMBL" id="CAF3174902.1"/>
    </source>
</evidence>
<keyword evidence="3 5" id="KW-1133">Transmembrane helix</keyword>
<protein>
    <recommendedName>
        <fullName evidence="5">PRA1 family protein</fullName>
    </recommendedName>
</protein>
<name>A0A817PUQ2_9BILA</name>
<dbReference type="Pfam" id="PF03208">
    <property type="entry name" value="PRA1"/>
    <property type="match status" value="1"/>
</dbReference>
<comment type="similarity">
    <text evidence="5">Belongs to the PRA1 family.</text>
</comment>
<evidence type="ECO:0000256" key="5">
    <source>
        <dbReference type="RuleBase" id="RU363107"/>
    </source>
</evidence>
<dbReference type="EMBL" id="CAJNYD010000013">
    <property type="protein sequence ID" value="CAF3174902.1"/>
    <property type="molecule type" value="Genomic_DNA"/>
</dbReference>
<evidence type="ECO:0000313" key="7">
    <source>
        <dbReference type="Proteomes" id="UP000663833"/>
    </source>
</evidence>
<accession>A0A817PUQ2</accession>
<dbReference type="GO" id="GO:0016020">
    <property type="term" value="C:membrane"/>
    <property type="evidence" value="ECO:0007669"/>
    <property type="project" value="UniProtKB-SubCell"/>
</dbReference>
<dbReference type="PANTHER" id="PTHR12859:SF0">
    <property type="entry name" value="PRA1 FAMILY PROTEIN"/>
    <property type="match status" value="1"/>
</dbReference>
<proteinExistence type="inferred from homology"/>
<comment type="subcellular location">
    <subcellularLocation>
        <location evidence="1 5">Membrane</location>
        <topology evidence="1 5">Multi-pass membrane protein</topology>
    </subcellularLocation>
</comment>
<feature type="transmembrane region" description="Helical" evidence="5">
    <location>
        <begin position="149"/>
        <end position="180"/>
    </location>
</feature>
<evidence type="ECO:0000256" key="2">
    <source>
        <dbReference type="ARBA" id="ARBA00022692"/>
    </source>
</evidence>
<organism evidence="6 7">
    <name type="scientific">Rotaria socialis</name>
    <dbReference type="NCBI Taxonomy" id="392032"/>
    <lineage>
        <taxon>Eukaryota</taxon>
        <taxon>Metazoa</taxon>
        <taxon>Spiralia</taxon>
        <taxon>Gnathifera</taxon>
        <taxon>Rotifera</taxon>
        <taxon>Eurotatoria</taxon>
        <taxon>Bdelloidea</taxon>
        <taxon>Philodinida</taxon>
        <taxon>Philodinidae</taxon>
        <taxon>Rotaria</taxon>
    </lineage>
</organism>
<keyword evidence="2 5" id="KW-0812">Transmembrane</keyword>
<feature type="transmembrane region" description="Helical" evidence="5">
    <location>
        <begin position="214"/>
        <end position="231"/>
    </location>
</feature>
<gene>
    <name evidence="6" type="ORF">LUA448_LOCUS621</name>
</gene>
<feature type="transmembrane region" description="Helical" evidence="5">
    <location>
        <begin position="237"/>
        <end position="257"/>
    </location>
</feature>
<keyword evidence="4 5" id="KW-0472">Membrane</keyword>
<comment type="caution">
    <text evidence="6">The sequence shown here is derived from an EMBL/GenBank/DDBJ whole genome shotgun (WGS) entry which is preliminary data.</text>
</comment>
<dbReference type="Proteomes" id="UP000663833">
    <property type="component" value="Unassembled WGS sequence"/>
</dbReference>
<dbReference type="InterPro" id="IPR004895">
    <property type="entry name" value="Prenylated_rab_accept_PRA1"/>
</dbReference>
<evidence type="ECO:0000256" key="3">
    <source>
        <dbReference type="ARBA" id="ARBA00022989"/>
    </source>
</evidence>
<sequence length="296" mass="34622">MLKTADALKQIKNLSGLSETDCEKQRSLILRLNMEYLQTLQRFSTAQRIGCRLFNRINDQVPHVSEQELRPVKQIEVKTYNREPIQVPKNKTIDRDRNKQWLTKEMQTAPIRSLNDFLFDATWNIPKFFDDDRLKNRLHGNLIYYQTNYFAFVIVCLIIIAIMFPVDFLIHFGLILIVYVRRSSKSLFPTRFQFNRNLSSINHGNSSSSKSTKITSALFNIITVAIVFYNISFLNFLLIILFGILLPVLGIICHAILRNRNLASKISNQLNRIRSRNTPMSIFLEQFKFMDGFKMD</sequence>
<evidence type="ECO:0000256" key="1">
    <source>
        <dbReference type="ARBA" id="ARBA00004141"/>
    </source>
</evidence>